<organism evidence="1 2">
    <name type="scientific">Pseudoflavonifractor capillosus ATCC 29799</name>
    <dbReference type="NCBI Taxonomy" id="411467"/>
    <lineage>
        <taxon>Bacteria</taxon>
        <taxon>Bacillati</taxon>
        <taxon>Bacillota</taxon>
        <taxon>Clostridia</taxon>
        <taxon>Eubacteriales</taxon>
        <taxon>Oscillospiraceae</taxon>
        <taxon>Pseudoflavonifractor</taxon>
    </lineage>
</organism>
<accession>A6NYV0</accession>
<protein>
    <submittedName>
        <fullName evidence="1">Uncharacterized protein</fullName>
    </submittedName>
</protein>
<sequence>MHDGKMDHAHKEVRPSAYISTHSLLCNTVLPPPFSRE</sequence>
<keyword evidence="2" id="KW-1185">Reference proteome</keyword>
<dbReference type="EMBL" id="AAXG02000032">
    <property type="protein sequence ID" value="EDM98599.1"/>
    <property type="molecule type" value="Genomic_DNA"/>
</dbReference>
<reference evidence="1 2" key="2">
    <citation type="submission" date="2007-06" db="EMBL/GenBank/DDBJ databases">
        <title>Draft genome sequence of Pseudoflavonifractor capillosus ATCC 29799.</title>
        <authorList>
            <person name="Sudarsanam P."/>
            <person name="Ley R."/>
            <person name="Guruge J."/>
            <person name="Turnbaugh P.J."/>
            <person name="Mahowald M."/>
            <person name="Liep D."/>
            <person name="Gordon J."/>
        </authorList>
    </citation>
    <scope>NUCLEOTIDE SEQUENCE [LARGE SCALE GENOMIC DNA]</scope>
    <source>
        <strain evidence="1 2">ATCC 29799</strain>
    </source>
</reference>
<gene>
    <name evidence="1" type="ORF">BACCAP_03401</name>
</gene>
<dbReference type="STRING" id="411467.BACCAP_03401"/>
<proteinExistence type="predicted"/>
<dbReference type="Proteomes" id="UP000003639">
    <property type="component" value="Unassembled WGS sequence"/>
</dbReference>
<comment type="caution">
    <text evidence="1">The sequence shown here is derived from an EMBL/GenBank/DDBJ whole genome shotgun (WGS) entry which is preliminary data.</text>
</comment>
<reference evidence="1 2" key="1">
    <citation type="submission" date="2007-04" db="EMBL/GenBank/DDBJ databases">
        <authorList>
            <person name="Fulton L."/>
            <person name="Clifton S."/>
            <person name="Fulton B."/>
            <person name="Xu J."/>
            <person name="Minx P."/>
            <person name="Pepin K.H."/>
            <person name="Johnson M."/>
            <person name="Thiruvilangam P."/>
            <person name="Bhonagiri V."/>
            <person name="Nash W.E."/>
            <person name="Mardis E.R."/>
            <person name="Wilson R.K."/>
        </authorList>
    </citation>
    <scope>NUCLEOTIDE SEQUENCE [LARGE SCALE GENOMIC DNA]</scope>
    <source>
        <strain evidence="1 2">ATCC 29799</strain>
    </source>
</reference>
<name>A6NYV0_9FIRM</name>
<evidence type="ECO:0000313" key="2">
    <source>
        <dbReference type="Proteomes" id="UP000003639"/>
    </source>
</evidence>
<evidence type="ECO:0000313" key="1">
    <source>
        <dbReference type="EMBL" id="EDM98599.1"/>
    </source>
</evidence>
<dbReference type="AlphaFoldDB" id="A6NYV0"/>